<evidence type="ECO:0000259" key="2">
    <source>
        <dbReference type="PROSITE" id="PS51390"/>
    </source>
</evidence>
<dbReference type="HOGENOM" id="CLU_1253398_0_0_1"/>
<protein>
    <recommendedName>
        <fullName evidence="2">WAP domain-containing protein</fullName>
    </recommendedName>
</protein>
<name>T1J307_STRMM</name>
<dbReference type="GO" id="GO:0030414">
    <property type="term" value="F:peptidase inhibitor activity"/>
    <property type="evidence" value="ECO:0007669"/>
    <property type="project" value="InterPro"/>
</dbReference>
<sequence>MSSTTATSGPTTPTPPVTIIGRRRRRQPPVTVTWHDRSSSTSADFMSTTSASSKPGSCPAMGLFGPFCASCTADTQCPGMQKCCPAGNSGRNCCSAVFSTGNNWLTGTFWISLWFPKSSTDTTGSTMSSANPVPCSTSTPAVTIIGKRRRRQPPVTITTPDSSSSTATGSTGSTTTTTATTATTSASPKPGTCPSIGLYSPFCASCTVDTQCPGIQKCCAA</sequence>
<evidence type="ECO:0000256" key="1">
    <source>
        <dbReference type="SAM" id="MobiDB-lite"/>
    </source>
</evidence>
<feature type="region of interest" description="Disordered" evidence="1">
    <location>
        <begin position="1"/>
        <end position="48"/>
    </location>
</feature>
<organism evidence="3 4">
    <name type="scientific">Strigamia maritima</name>
    <name type="common">European centipede</name>
    <name type="synonym">Geophilus maritimus</name>
    <dbReference type="NCBI Taxonomy" id="126957"/>
    <lineage>
        <taxon>Eukaryota</taxon>
        <taxon>Metazoa</taxon>
        <taxon>Ecdysozoa</taxon>
        <taxon>Arthropoda</taxon>
        <taxon>Myriapoda</taxon>
        <taxon>Chilopoda</taxon>
        <taxon>Pleurostigmophora</taxon>
        <taxon>Geophilomorpha</taxon>
        <taxon>Linotaeniidae</taxon>
        <taxon>Strigamia</taxon>
    </lineage>
</organism>
<feature type="region of interest" description="Disordered" evidence="1">
    <location>
        <begin position="147"/>
        <end position="189"/>
    </location>
</feature>
<dbReference type="Pfam" id="PF00095">
    <property type="entry name" value="WAP"/>
    <property type="match status" value="2"/>
</dbReference>
<dbReference type="InterPro" id="IPR008197">
    <property type="entry name" value="WAP_dom"/>
</dbReference>
<dbReference type="GO" id="GO:0005576">
    <property type="term" value="C:extracellular region"/>
    <property type="evidence" value="ECO:0007669"/>
    <property type="project" value="InterPro"/>
</dbReference>
<dbReference type="InterPro" id="IPR036645">
    <property type="entry name" value="Elafin-like_sf"/>
</dbReference>
<reference evidence="4" key="1">
    <citation type="submission" date="2011-05" db="EMBL/GenBank/DDBJ databases">
        <authorList>
            <person name="Richards S.R."/>
            <person name="Qu J."/>
            <person name="Jiang H."/>
            <person name="Jhangiani S.N."/>
            <person name="Agravi P."/>
            <person name="Goodspeed R."/>
            <person name="Gross S."/>
            <person name="Mandapat C."/>
            <person name="Jackson L."/>
            <person name="Mathew T."/>
            <person name="Pu L."/>
            <person name="Thornton R."/>
            <person name="Saada N."/>
            <person name="Wilczek-Boney K.B."/>
            <person name="Lee S."/>
            <person name="Kovar C."/>
            <person name="Wu Y."/>
            <person name="Scherer S.E."/>
            <person name="Worley K.C."/>
            <person name="Muzny D.M."/>
            <person name="Gibbs R."/>
        </authorList>
    </citation>
    <scope>NUCLEOTIDE SEQUENCE</scope>
    <source>
        <strain evidence="4">Brora</strain>
    </source>
</reference>
<dbReference type="Gene3D" id="4.10.75.10">
    <property type="entry name" value="Elafin-like"/>
    <property type="match status" value="2"/>
</dbReference>
<feature type="domain" description="WAP" evidence="2">
    <location>
        <begin position="186"/>
        <end position="221"/>
    </location>
</feature>
<dbReference type="SMART" id="SM00217">
    <property type="entry name" value="WAP"/>
    <property type="match status" value="2"/>
</dbReference>
<accession>T1J307</accession>
<dbReference type="EMBL" id="JH431816">
    <property type="status" value="NOT_ANNOTATED_CDS"/>
    <property type="molecule type" value="Genomic_DNA"/>
</dbReference>
<keyword evidence="4" id="KW-1185">Reference proteome</keyword>
<dbReference type="EnsemblMetazoa" id="SMAR007963-RA">
    <property type="protein sequence ID" value="SMAR007963-PA"/>
    <property type="gene ID" value="SMAR007963"/>
</dbReference>
<feature type="compositionally biased region" description="Low complexity" evidence="1">
    <location>
        <begin position="156"/>
        <end position="189"/>
    </location>
</feature>
<feature type="domain" description="WAP" evidence="2">
    <location>
        <begin position="51"/>
        <end position="97"/>
    </location>
</feature>
<evidence type="ECO:0000313" key="4">
    <source>
        <dbReference type="Proteomes" id="UP000014500"/>
    </source>
</evidence>
<dbReference type="PROSITE" id="PS51390">
    <property type="entry name" value="WAP"/>
    <property type="match status" value="2"/>
</dbReference>
<evidence type="ECO:0000313" key="3">
    <source>
        <dbReference type="EnsemblMetazoa" id="SMAR007963-PA"/>
    </source>
</evidence>
<dbReference type="SUPFAM" id="SSF57256">
    <property type="entry name" value="Elafin-like"/>
    <property type="match status" value="2"/>
</dbReference>
<dbReference type="Proteomes" id="UP000014500">
    <property type="component" value="Unassembled WGS sequence"/>
</dbReference>
<feature type="compositionally biased region" description="Polar residues" evidence="1">
    <location>
        <begin position="39"/>
        <end position="48"/>
    </location>
</feature>
<feature type="compositionally biased region" description="Low complexity" evidence="1">
    <location>
        <begin position="1"/>
        <end position="11"/>
    </location>
</feature>
<reference evidence="3" key="2">
    <citation type="submission" date="2015-02" db="UniProtKB">
        <authorList>
            <consortium name="EnsemblMetazoa"/>
        </authorList>
    </citation>
    <scope>IDENTIFICATION</scope>
</reference>
<dbReference type="AlphaFoldDB" id="T1J307"/>
<proteinExistence type="predicted"/>